<dbReference type="Gene3D" id="1.10.630.10">
    <property type="entry name" value="Cytochrome P450"/>
    <property type="match status" value="1"/>
</dbReference>
<dbReference type="CDD" id="cd11062">
    <property type="entry name" value="CYP58-like"/>
    <property type="match status" value="1"/>
</dbReference>
<keyword evidence="3 7" id="KW-0349">Heme</keyword>
<gene>
    <name evidence="10" type="ORF">BOTCAL_0220g00050</name>
</gene>
<dbReference type="PRINTS" id="PR00385">
    <property type="entry name" value="P450"/>
</dbReference>
<comment type="similarity">
    <text evidence="2 8">Belongs to the cytochrome P450 family.</text>
</comment>
<evidence type="ECO:0000256" key="8">
    <source>
        <dbReference type="RuleBase" id="RU000461"/>
    </source>
</evidence>
<dbReference type="InterPro" id="IPR001128">
    <property type="entry name" value="Cyt_P450"/>
</dbReference>
<evidence type="ECO:0000256" key="2">
    <source>
        <dbReference type="ARBA" id="ARBA00010617"/>
    </source>
</evidence>
<evidence type="ECO:0008006" key="12">
    <source>
        <dbReference type="Google" id="ProtNLM"/>
    </source>
</evidence>
<sequence>MDTTKDSRSTYFLPSQISLSIQIIIVAVVFTYLCCVFQRLYFHPLSKIPGPRLAAATSWYEFYYNVIRDGSYIKNFEQMHNDYNSSVIRITPDMVHVNDPDFFSKMFNNRTSYLKDPSVYKNLSMNESILSILNPHKHRLRRQKVSSLFSTKAVDSMAPDVLAIVQKAANIMMKRGEEKRPVDMYRLCRSISSEVLFKILFGEPLSLLDSPEEHPELLAGMDAFFRTFWLMRAFPAIRWLAENLPKSLTGNLFPGFKSLRDDCERWARISVARQSSREIAKNDSSNTVFDLLLTPTPEEPRSEFSISDLVDEAFLFVIAGTDTTGNTISNAFYYILSSPSVYSNILDELTTHGITSYETFDCNVVQRLPYLTAAVKESMRIHTMVPGVLPRIVPDGGVVLDGYFIPAGTSISQGIYSLHHNASVFPSPENFDPERWIKDEEKELEKYFAPFSKGSRACLGMNLANQELYVVIALFCARFEMELYDTDSRSMEWADRLNTANRSPVKLLVKRDRWADNQ</sequence>
<keyword evidence="9" id="KW-0472">Membrane</keyword>
<dbReference type="SUPFAM" id="SSF48264">
    <property type="entry name" value="Cytochrome P450"/>
    <property type="match status" value="1"/>
</dbReference>
<organism evidence="10 11">
    <name type="scientific">Botryotinia calthae</name>
    <dbReference type="NCBI Taxonomy" id="38488"/>
    <lineage>
        <taxon>Eukaryota</taxon>
        <taxon>Fungi</taxon>
        <taxon>Dikarya</taxon>
        <taxon>Ascomycota</taxon>
        <taxon>Pezizomycotina</taxon>
        <taxon>Leotiomycetes</taxon>
        <taxon>Helotiales</taxon>
        <taxon>Sclerotiniaceae</taxon>
        <taxon>Botryotinia</taxon>
    </lineage>
</organism>
<evidence type="ECO:0000256" key="3">
    <source>
        <dbReference type="ARBA" id="ARBA00022617"/>
    </source>
</evidence>
<dbReference type="PANTHER" id="PTHR24305">
    <property type="entry name" value="CYTOCHROME P450"/>
    <property type="match status" value="1"/>
</dbReference>
<evidence type="ECO:0000256" key="5">
    <source>
        <dbReference type="ARBA" id="ARBA00023004"/>
    </source>
</evidence>
<dbReference type="GO" id="GO:0016705">
    <property type="term" value="F:oxidoreductase activity, acting on paired donors, with incorporation or reduction of molecular oxygen"/>
    <property type="evidence" value="ECO:0007669"/>
    <property type="project" value="InterPro"/>
</dbReference>
<dbReference type="Pfam" id="PF00067">
    <property type="entry name" value="p450"/>
    <property type="match status" value="1"/>
</dbReference>
<dbReference type="GO" id="GO:0004497">
    <property type="term" value="F:monooxygenase activity"/>
    <property type="evidence" value="ECO:0007669"/>
    <property type="project" value="UniProtKB-KW"/>
</dbReference>
<dbReference type="PANTHER" id="PTHR24305:SF210">
    <property type="entry name" value="CYTOCHROME P450 MONOOXYGENASE ASQL-RELATED"/>
    <property type="match status" value="1"/>
</dbReference>
<accession>A0A4Y8D0P8</accession>
<dbReference type="PROSITE" id="PS00086">
    <property type="entry name" value="CYTOCHROME_P450"/>
    <property type="match status" value="1"/>
</dbReference>
<feature type="binding site" description="axial binding residue" evidence="7">
    <location>
        <position position="458"/>
    </location>
    <ligand>
        <name>heme</name>
        <dbReference type="ChEBI" id="CHEBI:30413"/>
    </ligand>
    <ligandPart>
        <name>Fe</name>
        <dbReference type="ChEBI" id="CHEBI:18248"/>
    </ligandPart>
</feature>
<comment type="caution">
    <text evidence="10">The sequence shown here is derived from an EMBL/GenBank/DDBJ whole genome shotgun (WGS) entry which is preliminary data.</text>
</comment>
<keyword evidence="11" id="KW-1185">Reference proteome</keyword>
<dbReference type="Proteomes" id="UP000297299">
    <property type="component" value="Unassembled WGS sequence"/>
</dbReference>
<dbReference type="GO" id="GO:0020037">
    <property type="term" value="F:heme binding"/>
    <property type="evidence" value="ECO:0007669"/>
    <property type="project" value="InterPro"/>
</dbReference>
<keyword evidence="4 7" id="KW-0479">Metal-binding</keyword>
<evidence type="ECO:0000256" key="4">
    <source>
        <dbReference type="ARBA" id="ARBA00022723"/>
    </source>
</evidence>
<evidence type="ECO:0000313" key="11">
    <source>
        <dbReference type="Proteomes" id="UP000297299"/>
    </source>
</evidence>
<dbReference type="InterPro" id="IPR002401">
    <property type="entry name" value="Cyt_P450_E_grp-I"/>
</dbReference>
<dbReference type="GO" id="GO:0005506">
    <property type="term" value="F:iron ion binding"/>
    <property type="evidence" value="ECO:0007669"/>
    <property type="project" value="InterPro"/>
</dbReference>
<evidence type="ECO:0000256" key="1">
    <source>
        <dbReference type="ARBA" id="ARBA00001971"/>
    </source>
</evidence>
<dbReference type="OrthoDB" id="3945418at2759"/>
<feature type="transmembrane region" description="Helical" evidence="9">
    <location>
        <begin position="20"/>
        <end position="42"/>
    </location>
</feature>
<keyword evidence="9" id="KW-0812">Transmembrane</keyword>
<comment type="cofactor">
    <cofactor evidence="1 7">
        <name>heme</name>
        <dbReference type="ChEBI" id="CHEBI:30413"/>
    </cofactor>
</comment>
<evidence type="ECO:0000256" key="7">
    <source>
        <dbReference type="PIRSR" id="PIRSR602401-1"/>
    </source>
</evidence>
<dbReference type="InterPro" id="IPR017972">
    <property type="entry name" value="Cyt_P450_CS"/>
</dbReference>
<name>A0A4Y8D0P8_9HELO</name>
<keyword evidence="5 7" id="KW-0408">Iron</keyword>
<dbReference type="PRINTS" id="PR00463">
    <property type="entry name" value="EP450I"/>
</dbReference>
<dbReference type="InterPro" id="IPR036396">
    <property type="entry name" value="Cyt_P450_sf"/>
</dbReference>
<dbReference type="EMBL" id="PHWZ01000220">
    <property type="protein sequence ID" value="TEY57352.1"/>
    <property type="molecule type" value="Genomic_DNA"/>
</dbReference>
<evidence type="ECO:0000256" key="6">
    <source>
        <dbReference type="ARBA" id="ARBA00023026"/>
    </source>
</evidence>
<protein>
    <recommendedName>
        <fullName evidence="12">Cytochrome P450</fullName>
    </recommendedName>
</protein>
<dbReference type="InterPro" id="IPR050121">
    <property type="entry name" value="Cytochrome_P450_monoxygenase"/>
</dbReference>
<keyword evidence="8" id="KW-0503">Monooxygenase</keyword>
<proteinExistence type="inferred from homology"/>
<dbReference type="STRING" id="38488.A0A4Y8D0P8"/>
<keyword evidence="8" id="KW-0560">Oxidoreductase</keyword>
<keyword evidence="9" id="KW-1133">Transmembrane helix</keyword>
<keyword evidence="6" id="KW-0843">Virulence</keyword>
<reference evidence="10 11" key="1">
    <citation type="submission" date="2017-11" db="EMBL/GenBank/DDBJ databases">
        <title>Comparative genomics of Botrytis spp.</title>
        <authorList>
            <person name="Valero-Jimenez C.A."/>
            <person name="Tapia P."/>
            <person name="Veloso J."/>
            <person name="Silva-Moreno E."/>
            <person name="Staats M."/>
            <person name="Valdes J.H."/>
            <person name="Van Kan J.A.L."/>
        </authorList>
    </citation>
    <scope>NUCLEOTIDE SEQUENCE [LARGE SCALE GENOMIC DNA]</scope>
    <source>
        <strain evidence="10 11">MUCL2830</strain>
    </source>
</reference>
<dbReference type="AlphaFoldDB" id="A0A4Y8D0P8"/>
<evidence type="ECO:0000256" key="9">
    <source>
        <dbReference type="SAM" id="Phobius"/>
    </source>
</evidence>
<evidence type="ECO:0000313" key="10">
    <source>
        <dbReference type="EMBL" id="TEY57352.1"/>
    </source>
</evidence>